<dbReference type="Gene3D" id="3.40.50.720">
    <property type="entry name" value="NAD(P)-binding Rossmann-like Domain"/>
    <property type="match status" value="1"/>
</dbReference>
<accession>A0A5C5YA50</accession>
<keyword evidence="2" id="KW-0521">NADP</keyword>
<gene>
    <name evidence="5" type="primary">fabG_7</name>
    <name evidence="5" type="ORF">Pan14r_36410</name>
</gene>
<evidence type="ECO:0000313" key="6">
    <source>
        <dbReference type="Proteomes" id="UP000317238"/>
    </source>
</evidence>
<dbReference type="GO" id="GO:0004316">
    <property type="term" value="F:3-oxoacyl-[acyl-carrier-protein] reductase (NADPH) activity"/>
    <property type="evidence" value="ECO:0007669"/>
    <property type="project" value="UniProtKB-EC"/>
</dbReference>
<reference evidence="5 6" key="1">
    <citation type="submission" date="2019-02" db="EMBL/GenBank/DDBJ databases">
        <title>Deep-cultivation of Planctomycetes and their phenomic and genomic characterization uncovers novel biology.</title>
        <authorList>
            <person name="Wiegand S."/>
            <person name="Jogler M."/>
            <person name="Boedeker C."/>
            <person name="Pinto D."/>
            <person name="Vollmers J."/>
            <person name="Rivas-Marin E."/>
            <person name="Kohn T."/>
            <person name="Peeters S.H."/>
            <person name="Heuer A."/>
            <person name="Rast P."/>
            <person name="Oberbeckmann S."/>
            <person name="Bunk B."/>
            <person name="Jeske O."/>
            <person name="Meyerdierks A."/>
            <person name="Storesund J.E."/>
            <person name="Kallscheuer N."/>
            <person name="Luecker S."/>
            <person name="Lage O.M."/>
            <person name="Pohl T."/>
            <person name="Merkel B.J."/>
            <person name="Hornburger P."/>
            <person name="Mueller R.-W."/>
            <person name="Bruemmer F."/>
            <person name="Labrenz M."/>
            <person name="Spormann A.M."/>
            <person name="Op Den Camp H."/>
            <person name="Overmann J."/>
            <person name="Amann R."/>
            <person name="Jetten M.S.M."/>
            <person name="Mascher T."/>
            <person name="Medema M.H."/>
            <person name="Devos D.P."/>
            <person name="Kaster A.-K."/>
            <person name="Ovreas L."/>
            <person name="Rohde M."/>
            <person name="Galperin M.Y."/>
            <person name="Jogler C."/>
        </authorList>
    </citation>
    <scope>NUCLEOTIDE SEQUENCE [LARGE SCALE GENOMIC DNA]</scope>
    <source>
        <strain evidence="5 6">Pan14r</strain>
    </source>
</reference>
<proteinExistence type="inferred from homology"/>
<keyword evidence="6" id="KW-1185">Reference proteome</keyword>
<dbReference type="PRINTS" id="PR00080">
    <property type="entry name" value="SDRFAMILY"/>
</dbReference>
<evidence type="ECO:0000313" key="5">
    <source>
        <dbReference type="EMBL" id="TWT71331.1"/>
    </source>
</evidence>
<protein>
    <submittedName>
        <fullName evidence="5">3-oxoacyl-[acyl-carrier-protein] reductase FabG</fullName>
        <ecNumber evidence="5">1.1.1.100</ecNumber>
    </submittedName>
</protein>
<dbReference type="PANTHER" id="PTHR43391">
    <property type="entry name" value="RETINOL DEHYDROGENASE-RELATED"/>
    <property type="match status" value="1"/>
</dbReference>
<dbReference type="InterPro" id="IPR020904">
    <property type="entry name" value="Sc_DH/Rdtase_CS"/>
</dbReference>
<dbReference type="Pfam" id="PF00106">
    <property type="entry name" value="adh_short"/>
    <property type="match status" value="1"/>
</dbReference>
<dbReference type="InterPro" id="IPR036291">
    <property type="entry name" value="NAD(P)-bd_dom_sf"/>
</dbReference>
<dbReference type="PROSITE" id="PS00061">
    <property type="entry name" value="ADH_SHORT"/>
    <property type="match status" value="1"/>
</dbReference>
<sequence length="327" mass="34808">MDRLSGGTRHTAVIEETLKRRSGGILLAYVTSTAPPFASGPFGNTPLPRGWHGIGGVMHQWEHGAGDDLFPPNHLRHDMTFQVDGKVVLITGANRGIGRVILNEAIARGAAKVYTAVRRLESVDELVQQHGDRVVPVALDLSKPETIEAAADTASDVDLVVNNAGVLKNATPLADDVVDCWLYESNINVVGLMRMAKAFAPVLKANGGGAFVQLNSVASMQSFTDFCTYAASKAASYLYTQALRDELSQQETAVVSVHPGPIDTDMAHDAGLQDMTEPPQVVADAIFDALAEGRFHAFPDKMARQTAEAYGGYIDAVVGDASLPAKA</sequence>
<dbReference type="Proteomes" id="UP000317238">
    <property type="component" value="Unassembled WGS sequence"/>
</dbReference>
<dbReference type="InterPro" id="IPR002347">
    <property type="entry name" value="SDR_fam"/>
</dbReference>
<name>A0A5C5YA50_9PLAN</name>
<evidence type="ECO:0000256" key="3">
    <source>
        <dbReference type="ARBA" id="ARBA00023002"/>
    </source>
</evidence>
<dbReference type="AlphaFoldDB" id="A0A5C5YA50"/>
<dbReference type="PRINTS" id="PR00081">
    <property type="entry name" value="GDHRDH"/>
</dbReference>
<dbReference type="EC" id="1.1.1.100" evidence="5"/>
<evidence type="ECO:0000256" key="2">
    <source>
        <dbReference type="ARBA" id="ARBA00022857"/>
    </source>
</evidence>
<dbReference type="EMBL" id="SJPL01000001">
    <property type="protein sequence ID" value="TWT71331.1"/>
    <property type="molecule type" value="Genomic_DNA"/>
</dbReference>
<comment type="caution">
    <text evidence="5">The sequence shown here is derived from an EMBL/GenBank/DDBJ whole genome shotgun (WGS) entry which is preliminary data.</text>
</comment>
<dbReference type="PANTHER" id="PTHR43391:SF14">
    <property type="entry name" value="DEHYDROGENASE_REDUCTASE SDR FAMILY PROTEIN 7-LIKE"/>
    <property type="match status" value="1"/>
</dbReference>
<dbReference type="NCBIfam" id="NF006120">
    <property type="entry name" value="PRK08264.1-6"/>
    <property type="match status" value="1"/>
</dbReference>
<organism evidence="5 6">
    <name type="scientific">Crateriforma conspicua</name>
    <dbReference type="NCBI Taxonomy" id="2527996"/>
    <lineage>
        <taxon>Bacteria</taxon>
        <taxon>Pseudomonadati</taxon>
        <taxon>Planctomycetota</taxon>
        <taxon>Planctomycetia</taxon>
        <taxon>Planctomycetales</taxon>
        <taxon>Planctomycetaceae</taxon>
        <taxon>Crateriforma</taxon>
    </lineage>
</organism>
<keyword evidence="3 5" id="KW-0560">Oxidoreductase</keyword>
<evidence type="ECO:0000256" key="4">
    <source>
        <dbReference type="RuleBase" id="RU000363"/>
    </source>
</evidence>
<comment type="similarity">
    <text evidence="1 4">Belongs to the short-chain dehydrogenases/reductases (SDR) family.</text>
</comment>
<dbReference type="SUPFAM" id="SSF51735">
    <property type="entry name" value="NAD(P)-binding Rossmann-fold domains"/>
    <property type="match status" value="1"/>
</dbReference>
<evidence type="ECO:0000256" key="1">
    <source>
        <dbReference type="ARBA" id="ARBA00006484"/>
    </source>
</evidence>